<dbReference type="Pfam" id="PF01408">
    <property type="entry name" value="GFO_IDH_MocA"/>
    <property type="match status" value="1"/>
</dbReference>
<dbReference type="InterPro" id="IPR036291">
    <property type="entry name" value="NAD(P)-bd_dom_sf"/>
</dbReference>
<keyword evidence="1" id="KW-0560">Oxidoreductase</keyword>
<evidence type="ECO:0000259" key="2">
    <source>
        <dbReference type="Pfam" id="PF01408"/>
    </source>
</evidence>
<feature type="domain" description="Gfo/Idh/MocA-like oxidoreductase N-terminal" evidence="2">
    <location>
        <begin position="9"/>
        <end position="86"/>
    </location>
</feature>
<evidence type="ECO:0000256" key="1">
    <source>
        <dbReference type="ARBA" id="ARBA00023002"/>
    </source>
</evidence>
<dbReference type="Proteomes" id="UP001597083">
    <property type="component" value="Unassembled WGS sequence"/>
</dbReference>
<dbReference type="EMBL" id="JBHTIR010004099">
    <property type="protein sequence ID" value="MFD0856397.1"/>
    <property type="molecule type" value="Genomic_DNA"/>
</dbReference>
<feature type="non-terminal residue" evidence="3">
    <location>
        <position position="86"/>
    </location>
</feature>
<protein>
    <submittedName>
        <fullName evidence="3">Gfo/Idh/MocA family oxidoreductase</fullName>
    </submittedName>
</protein>
<comment type="caution">
    <text evidence="3">The sequence shown here is derived from an EMBL/GenBank/DDBJ whole genome shotgun (WGS) entry which is preliminary data.</text>
</comment>
<organism evidence="3 4">
    <name type="scientific">Actinomadura adrarensis</name>
    <dbReference type="NCBI Taxonomy" id="1819600"/>
    <lineage>
        <taxon>Bacteria</taxon>
        <taxon>Bacillati</taxon>
        <taxon>Actinomycetota</taxon>
        <taxon>Actinomycetes</taxon>
        <taxon>Streptosporangiales</taxon>
        <taxon>Thermomonosporaceae</taxon>
        <taxon>Actinomadura</taxon>
    </lineage>
</organism>
<evidence type="ECO:0000313" key="3">
    <source>
        <dbReference type="EMBL" id="MFD0856397.1"/>
    </source>
</evidence>
<keyword evidence="4" id="KW-1185">Reference proteome</keyword>
<proteinExistence type="predicted"/>
<dbReference type="PANTHER" id="PTHR43818">
    <property type="entry name" value="BCDNA.GH03377"/>
    <property type="match status" value="1"/>
</dbReference>
<name>A0ABW3CS54_9ACTN</name>
<dbReference type="InterPro" id="IPR050463">
    <property type="entry name" value="Gfo/Idh/MocA_oxidrdct_glycsds"/>
</dbReference>
<dbReference type="Gene3D" id="3.40.50.720">
    <property type="entry name" value="NAD(P)-binding Rossmann-like Domain"/>
    <property type="match status" value="1"/>
</dbReference>
<accession>A0ABW3CS54</accession>
<dbReference type="InterPro" id="IPR000683">
    <property type="entry name" value="Gfo/Idh/MocA-like_OxRdtase_N"/>
</dbReference>
<dbReference type="PANTHER" id="PTHR43818:SF11">
    <property type="entry name" value="BCDNA.GH03377"/>
    <property type="match status" value="1"/>
</dbReference>
<reference evidence="4" key="1">
    <citation type="journal article" date="2019" name="Int. J. Syst. Evol. Microbiol.">
        <title>The Global Catalogue of Microorganisms (GCM) 10K type strain sequencing project: providing services to taxonomists for standard genome sequencing and annotation.</title>
        <authorList>
            <consortium name="The Broad Institute Genomics Platform"/>
            <consortium name="The Broad Institute Genome Sequencing Center for Infectious Disease"/>
            <person name="Wu L."/>
            <person name="Ma J."/>
        </authorList>
    </citation>
    <scope>NUCLEOTIDE SEQUENCE [LARGE SCALE GENOMIC DNA]</scope>
    <source>
        <strain evidence="4">JCM 31696</strain>
    </source>
</reference>
<dbReference type="SUPFAM" id="SSF51735">
    <property type="entry name" value="NAD(P)-binding Rossmann-fold domains"/>
    <property type="match status" value="1"/>
</dbReference>
<sequence>MTIGAEPIGLAVIGAGYWGPNLVRTAQATPALRLEYLCDLDEDRARSVLGDYTTVQATGSYQDVLDDPRVRAVAVATPAATHFDLV</sequence>
<evidence type="ECO:0000313" key="4">
    <source>
        <dbReference type="Proteomes" id="UP001597083"/>
    </source>
</evidence>
<gene>
    <name evidence="3" type="ORF">ACFQ07_29425</name>
</gene>